<dbReference type="Pfam" id="PF04717">
    <property type="entry name" value="Phage_base_V"/>
    <property type="match status" value="1"/>
</dbReference>
<dbReference type="EMBL" id="SODV01000001">
    <property type="protein sequence ID" value="TDX01279.1"/>
    <property type="molecule type" value="Genomic_DNA"/>
</dbReference>
<dbReference type="RefSeq" id="WP_133993675.1">
    <property type="nucleotide sequence ID" value="NZ_SODV01000001.1"/>
</dbReference>
<organism evidence="2 3">
    <name type="scientific">Dinghuibacter silviterrae</name>
    <dbReference type="NCBI Taxonomy" id="1539049"/>
    <lineage>
        <taxon>Bacteria</taxon>
        <taxon>Pseudomonadati</taxon>
        <taxon>Bacteroidota</taxon>
        <taxon>Chitinophagia</taxon>
        <taxon>Chitinophagales</taxon>
        <taxon>Chitinophagaceae</taxon>
        <taxon>Dinghuibacter</taxon>
    </lineage>
</organism>
<dbReference type="AlphaFoldDB" id="A0A4R8DT52"/>
<dbReference type="SUPFAM" id="SSF69255">
    <property type="entry name" value="gp5 N-terminal domain-like"/>
    <property type="match status" value="1"/>
</dbReference>
<dbReference type="SUPFAM" id="SSF69349">
    <property type="entry name" value="Phage fibre proteins"/>
    <property type="match status" value="1"/>
</dbReference>
<reference evidence="2 3" key="1">
    <citation type="submission" date="2019-03" db="EMBL/GenBank/DDBJ databases">
        <title>Genomic Encyclopedia of Type Strains, Phase IV (KMG-IV): sequencing the most valuable type-strain genomes for metagenomic binning, comparative biology and taxonomic classification.</title>
        <authorList>
            <person name="Goeker M."/>
        </authorList>
    </citation>
    <scope>NUCLEOTIDE SEQUENCE [LARGE SCALE GENOMIC DNA]</scope>
    <source>
        <strain evidence="2 3">DSM 100059</strain>
    </source>
</reference>
<accession>A0A4R8DT52</accession>
<dbReference type="OrthoDB" id="1907165at2"/>
<evidence type="ECO:0000313" key="3">
    <source>
        <dbReference type="Proteomes" id="UP000294498"/>
    </source>
</evidence>
<dbReference type="InterPro" id="IPR037026">
    <property type="entry name" value="Vgr_OB-fold_dom_sf"/>
</dbReference>
<gene>
    <name evidence="2" type="ORF">EDB95_2312</name>
</gene>
<evidence type="ECO:0000313" key="2">
    <source>
        <dbReference type="EMBL" id="TDX01279.1"/>
    </source>
</evidence>
<name>A0A4R8DT52_9BACT</name>
<protein>
    <submittedName>
        <fullName evidence="2">Rhs element Vgr protein</fullName>
    </submittedName>
</protein>
<dbReference type="Proteomes" id="UP000294498">
    <property type="component" value="Unassembled WGS sequence"/>
</dbReference>
<dbReference type="InterPro" id="IPR006531">
    <property type="entry name" value="Gp5/Vgr_OB"/>
</dbReference>
<comment type="caution">
    <text evidence="2">The sequence shown here is derived from an EMBL/GenBank/DDBJ whole genome shotgun (WGS) entry which is preliminary data.</text>
</comment>
<evidence type="ECO:0000259" key="1">
    <source>
        <dbReference type="Pfam" id="PF04717"/>
    </source>
</evidence>
<feature type="domain" description="Gp5/Type VI secretion system Vgr protein OB-fold" evidence="1">
    <location>
        <begin position="381"/>
        <end position="455"/>
    </location>
</feature>
<sequence length="601" mass="64116">MSAKSPNEIQDPTLLVNLYVGGSPLQDLPVDKIEVVHEVNKISTAEVTIIYKPKDGTGEDPTQDNPFESGKTLEVKAGYGHQASNAATIFKGVMVRERIEHKPDGTFQQNITCKHGAVEMTNDTTAKDFYNQTDSDILSSLIKQCKNSLTSSVDSTTTSLPYLPKQEGTSDWDFLLARAEFNGFMVTSGPDSLKVSKPDLTSNPVLSIAMGVSIISFHVETHTEKQPTTATAQAWDVKNQVLLSVDAVEPTLTGPLKTAIDASSSMQTEAFILKSNTALTKDELQSWASGRLFRIRLSALRGSLGFIGNADIQPGNMIELAGVTGVYNGNIFVSQVKHSIDQGNWLTTVQLGLEDTSVTEKKKFAPPPAGGQIPPIQGLQVGTVKKIFEDPDSEYRILVTLPSKAQTQEGVWARVSNFYATSAAGSVFLPEIGDEVVLGFLETDPRFPIVLGSLYSSTKAPPQTASDNNNYIKSLVTKSKLKVSFDDQNTVLTLSTPGGSSITLSDQDGSITVKDKNGNTATFNSSGIVLDSKADIKLKATGNIELNATGKVSITATQDVAVSGMNVNHTANVGFSAKGNATAELSASAQTTVKGGIVMIN</sequence>
<keyword evidence="3" id="KW-1185">Reference proteome</keyword>
<dbReference type="Gene3D" id="2.40.50.230">
    <property type="entry name" value="Gp5 N-terminal domain"/>
    <property type="match status" value="1"/>
</dbReference>
<proteinExistence type="predicted"/>
<dbReference type="SUPFAM" id="SSF69279">
    <property type="entry name" value="Phage tail proteins"/>
    <property type="match status" value="1"/>
</dbReference>